<dbReference type="GO" id="GO:0008270">
    <property type="term" value="F:zinc ion binding"/>
    <property type="evidence" value="ECO:0007669"/>
    <property type="project" value="UniProtKB-UniRule"/>
</dbReference>
<dbReference type="GO" id="GO:0005524">
    <property type="term" value="F:ATP binding"/>
    <property type="evidence" value="ECO:0007669"/>
    <property type="project" value="UniProtKB-UniRule"/>
</dbReference>
<gene>
    <name evidence="13" type="primary">cysS</name>
    <name evidence="15" type="ORF">B9O19_02133</name>
</gene>
<keyword evidence="8 13" id="KW-0862">Zinc</keyword>
<protein>
    <recommendedName>
        <fullName evidence="13">Cysteine--tRNA ligase</fullName>
        <ecNumber evidence="13">6.1.1.16</ecNumber>
    </recommendedName>
    <alternativeName>
        <fullName evidence="13">Cysteinyl-tRNA synthetase</fullName>
        <shortName evidence="13">CysRS</shortName>
    </alternativeName>
</protein>
<evidence type="ECO:0000256" key="1">
    <source>
        <dbReference type="ARBA" id="ARBA00004496"/>
    </source>
</evidence>
<evidence type="ECO:0000256" key="7">
    <source>
        <dbReference type="ARBA" id="ARBA00022741"/>
    </source>
</evidence>
<feature type="binding site" evidence="13">
    <location>
        <position position="207"/>
    </location>
    <ligand>
        <name>Zn(2+)</name>
        <dbReference type="ChEBI" id="CHEBI:29105"/>
    </ligand>
</feature>
<dbReference type="EC" id="6.1.1.16" evidence="13"/>
<feature type="binding site" evidence="13">
    <location>
        <position position="236"/>
    </location>
    <ligand>
        <name>Zn(2+)</name>
        <dbReference type="ChEBI" id="CHEBI:29105"/>
    </ligand>
</feature>
<dbReference type="Gene3D" id="3.40.50.620">
    <property type="entry name" value="HUPs"/>
    <property type="match status" value="1"/>
</dbReference>
<evidence type="ECO:0000313" key="15">
    <source>
        <dbReference type="EMBL" id="AUO20275.1"/>
    </source>
</evidence>
<comment type="subunit">
    <text evidence="3 13">Monomer.</text>
</comment>
<proteinExistence type="inferred from homology"/>
<dbReference type="GO" id="GO:0004817">
    <property type="term" value="F:cysteine-tRNA ligase activity"/>
    <property type="evidence" value="ECO:0007669"/>
    <property type="project" value="UniProtKB-UniRule"/>
</dbReference>
<comment type="cofactor">
    <cofactor evidence="13">
        <name>Zn(2+)</name>
        <dbReference type="ChEBI" id="CHEBI:29105"/>
    </cofactor>
    <text evidence="13">Binds 1 zinc ion per subunit.</text>
</comment>
<dbReference type="Gene3D" id="1.20.120.1910">
    <property type="entry name" value="Cysteine-tRNA ligase, C-terminal anti-codon recognition domain"/>
    <property type="match status" value="1"/>
</dbReference>
<keyword evidence="11 13" id="KW-0030">Aminoacyl-tRNA synthetase</keyword>
<dbReference type="Proteomes" id="UP000235589">
    <property type="component" value="Chromosome"/>
</dbReference>
<comment type="similarity">
    <text evidence="2 13">Belongs to the class-I aminoacyl-tRNA synthetase family.</text>
</comment>
<dbReference type="GO" id="GO:0005829">
    <property type="term" value="C:cytosol"/>
    <property type="evidence" value="ECO:0007669"/>
    <property type="project" value="TreeGrafter"/>
</dbReference>
<dbReference type="PANTHER" id="PTHR10890:SF3">
    <property type="entry name" value="CYSTEINE--TRNA LIGASE, CYTOPLASMIC"/>
    <property type="match status" value="1"/>
</dbReference>
<dbReference type="FunFam" id="3.40.50.620:FF:000009">
    <property type="entry name" value="Cysteine--tRNA ligase"/>
    <property type="match status" value="1"/>
</dbReference>
<dbReference type="HAMAP" id="MF_00041">
    <property type="entry name" value="Cys_tRNA_synth"/>
    <property type="match status" value="1"/>
</dbReference>
<evidence type="ECO:0000256" key="6">
    <source>
        <dbReference type="ARBA" id="ARBA00022723"/>
    </source>
</evidence>
<keyword evidence="6 13" id="KW-0479">Metal-binding</keyword>
<dbReference type="InterPro" id="IPR015273">
    <property type="entry name" value="Cys-tRNA-synt_Ia_DALR"/>
</dbReference>
<evidence type="ECO:0000259" key="14">
    <source>
        <dbReference type="SMART" id="SM00840"/>
    </source>
</evidence>
<dbReference type="Pfam" id="PF09190">
    <property type="entry name" value="DALR_2"/>
    <property type="match status" value="1"/>
</dbReference>
<evidence type="ECO:0000256" key="12">
    <source>
        <dbReference type="ARBA" id="ARBA00047398"/>
    </source>
</evidence>
<keyword evidence="9 13" id="KW-0067">ATP-binding</keyword>
<keyword evidence="7 13" id="KW-0547">Nucleotide-binding</keyword>
<dbReference type="OrthoDB" id="9815130at2"/>
<evidence type="ECO:0000256" key="8">
    <source>
        <dbReference type="ARBA" id="ARBA00022833"/>
    </source>
</evidence>
<keyword evidence="5 13" id="KW-0436">Ligase</keyword>
<dbReference type="InterPro" id="IPR032678">
    <property type="entry name" value="tRNA-synt_1_cat_dom"/>
</dbReference>
<feature type="short sequence motif" description="'KMSKS' region" evidence="13">
    <location>
        <begin position="264"/>
        <end position="268"/>
    </location>
</feature>
<dbReference type="SMART" id="SM00840">
    <property type="entry name" value="DALR_2"/>
    <property type="match status" value="1"/>
</dbReference>
<dbReference type="Pfam" id="PF01406">
    <property type="entry name" value="tRNA-synt_1e"/>
    <property type="match status" value="1"/>
</dbReference>
<evidence type="ECO:0000256" key="11">
    <source>
        <dbReference type="ARBA" id="ARBA00023146"/>
    </source>
</evidence>
<dbReference type="SUPFAM" id="SSF47323">
    <property type="entry name" value="Anticodon-binding domain of a subclass of class I aminoacyl-tRNA synthetases"/>
    <property type="match status" value="1"/>
</dbReference>
<dbReference type="InterPro" id="IPR056411">
    <property type="entry name" value="CysS_C"/>
</dbReference>
<dbReference type="InterPro" id="IPR015803">
    <property type="entry name" value="Cys-tRNA-ligase"/>
</dbReference>
<accession>A0A2K9P4T5</accession>
<keyword evidence="4 13" id="KW-0963">Cytoplasm</keyword>
<dbReference type="RefSeq" id="WP_102366406.1">
    <property type="nucleotide sequence ID" value="NZ_CP020991.1"/>
</dbReference>
<evidence type="ECO:0000256" key="2">
    <source>
        <dbReference type="ARBA" id="ARBA00005594"/>
    </source>
</evidence>
<dbReference type="CDD" id="cd00672">
    <property type="entry name" value="CysRS_core"/>
    <property type="match status" value="1"/>
</dbReference>
<evidence type="ECO:0000256" key="9">
    <source>
        <dbReference type="ARBA" id="ARBA00022840"/>
    </source>
</evidence>
<evidence type="ECO:0000313" key="16">
    <source>
        <dbReference type="Proteomes" id="UP000235589"/>
    </source>
</evidence>
<dbReference type="SUPFAM" id="SSF52374">
    <property type="entry name" value="Nucleotidylyl transferase"/>
    <property type="match status" value="1"/>
</dbReference>
<dbReference type="PRINTS" id="PR00983">
    <property type="entry name" value="TRNASYNTHCYS"/>
</dbReference>
<name>A0A2K9P4T5_9FIRM</name>
<dbReference type="AlphaFoldDB" id="A0A2K9P4T5"/>
<reference evidence="15 16" key="1">
    <citation type="submission" date="2017-04" db="EMBL/GenBank/DDBJ databases">
        <title>Monoglobus pectinilyticus 14 draft genome.</title>
        <authorList>
            <person name="Kim C."/>
            <person name="Rosendale D.I."/>
            <person name="Kelly W.J."/>
            <person name="Tannock G.W."/>
            <person name="Patchett M.L."/>
            <person name="Jordens J.Z."/>
        </authorList>
    </citation>
    <scope>NUCLEOTIDE SEQUENCE [LARGE SCALE GENOMIC DNA]</scope>
    <source>
        <strain evidence="15 16">14</strain>
    </source>
</reference>
<keyword evidence="16" id="KW-1185">Reference proteome</keyword>
<dbReference type="GeneID" id="98063505"/>
<dbReference type="InterPro" id="IPR009080">
    <property type="entry name" value="tRNAsynth_Ia_anticodon-bd"/>
</dbReference>
<feature type="binding site" evidence="13">
    <location>
        <position position="232"/>
    </location>
    <ligand>
        <name>Zn(2+)</name>
        <dbReference type="ChEBI" id="CHEBI:29105"/>
    </ligand>
</feature>
<comment type="catalytic activity">
    <reaction evidence="12 13">
        <text>tRNA(Cys) + L-cysteine + ATP = L-cysteinyl-tRNA(Cys) + AMP + diphosphate</text>
        <dbReference type="Rhea" id="RHEA:17773"/>
        <dbReference type="Rhea" id="RHEA-COMP:9661"/>
        <dbReference type="Rhea" id="RHEA-COMP:9679"/>
        <dbReference type="ChEBI" id="CHEBI:30616"/>
        <dbReference type="ChEBI" id="CHEBI:33019"/>
        <dbReference type="ChEBI" id="CHEBI:35235"/>
        <dbReference type="ChEBI" id="CHEBI:78442"/>
        <dbReference type="ChEBI" id="CHEBI:78517"/>
        <dbReference type="ChEBI" id="CHEBI:456215"/>
        <dbReference type="EC" id="6.1.1.16"/>
    </reaction>
</comment>
<dbReference type="InterPro" id="IPR024909">
    <property type="entry name" value="Cys-tRNA/MSH_ligase"/>
</dbReference>
<dbReference type="Pfam" id="PF23493">
    <property type="entry name" value="CysS_C"/>
    <property type="match status" value="1"/>
</dbReference>
<organism evidence="15 16">
    <name type="scientific">Monoglobus pectinilyticus</name>
    <dbReference type="NCBI Taxonomy" id="1981510"/>
    <lineage>
        <taxon>Bacteria</taxon>
        <taxon>Bacillati</taxon>
        <taxon>Bacillota</taxon>
        <taxon>Clostridia</taxon>
        <taxon>Monoglobales</taxon>
        <taxon>Monoglobaceae</taxon>
        <taxon>Monoglobus</taxon>
    </lineage>
</organism>
<dbReference type="GO" id="GO:0006423">
    <property type="term" value="P:cysteinyl-tRNA aminoacylation"/>
    <property type="evidence" value="ECO:0007669"/>
    <property type="project" value="UniProtKB-UniRule"/>
</dbReference>
<evidence type="ECO:0000256" key="3">
    <source>
        <dbReference type="ARBA" id="ARBA00011245"/>
    </source>
</evidence>
<feature type="short sequence motif" description="'HIGH' region" evidence="13">
    <location>
        <begin position="29"/>
        <end position="39"/>
    </location>
</feature>
<feature type="domain" description="Cysteinyl-tRNA synthetase class Ia DALR" evidence="14">
    <location>
        <begin position="353"/>
        <end position="418"/>
    </location>
</feature>
<feature type="binding site" evidence="13">
    <location>
        <position position="27"/>
    </location>
    <ligand>
        <name>Zn(2+)</name>
        <dbReference type="ChEBI" id="CHEBI:29105"/>
    </ligand>
</feature>
<evidence type="ECO:0000256" key="4">
    <source>
        <dbReference type="ARBA" id="ARBA00022490"/>
    </source>
</evidence>
<dbReference type="EMBL" id="CP020991">
    <property type="protein sequence ID" value="AUO20275.1"/>
    <property type="molecule type" value="Genomic_DNA"/>
</dbReference>
<dbReference type="NCBIfam" id="TIGR00435">
    <property type="entry name" value="cysS"/>
    <property type="match status" value="1"/>
</dbReference>
<evidence type="ECO:0000256" key="10">
    <source>
        <dbReference type="ARBA" id="ARBA00022917"/>
    </source>
</evidence>
<feature type="binding site" evidence="13">
    <location>
        <position position="267"/>
    </location>
    <ligand>
        <name>ATP</name>
        <dbReference type="ChEBI" id="CHEBI:30616"/>
    </ligand>
</feature>
<comment type="subcellular location">
    <subcellularLocation>
        <location evidence="1 13">Cytoplasm</location>
    </subcellularLocation>
</comment>
<keyword evidence="10 13" id="KW-0648">Protein biosynthesis</keyword>
<sequence>MKLFNTLTREKEEFVPIKPGEVKMYSCGPTVYNYFHIGNARPFIIFDTLRRYLEYQGYKVRFVQNFTDIDDKMINKANELGITVKELADKYIEEYFIDAKGLGIHHATVHPRATENIDAIIDIIQKLVDSGYAYNVDGDVYYSTKKFKSYGKLSHQPLEDLESGARIEVNEDKHEPMDFALWKKQKPGEPAWESPWGMGRPGWHIECSAMANKYLDKTIDIHSGGQDLIFPHHENEIAQSEAANCCQFANYWVHNGYINVDNRKMSKSLGNFFTVRDVAKEFDYEVIRFFMLSAHYRSPINFSKDLMESASSALERIYTCMDTLKFLKETASGEDARPEEIPVLEAVNGYKQKFIDAMDDDLNTADAISAIFEIVSEVNKNITSASEPSEYLIEYILSVFDELGSVLGILGRKEKETVPDEVKEMLEERKNARADKDWAKSDLIRDKLKDFGYSVKDTAQGQQLIKL</sequence>
<evidence type="ECO:0000256" key="5">
    <source>
        <dbReference type="ARBA" id="ARBA00022598"/>
    </source>
</evidence>
<dbReference type="KEGG" id="mpec:B9O19_02133"/>
<dbReference type="InterPro" id="IPR014729">
    <property type="entry name" value="Rossmann-like_a/b/a_fold"/>
</dbReference>
<dbReference type="PANTHER" id="PTHR10890">
    <property type="entry name" value="CYSTEINYL-TRNA SYNTHETASE"/>
    <property type="match status" value="1"/>
</dbReference>
<evidence type="ECO:0000256" key="13">
    <source>
        <dbReference type="HAMAP-Rule" id="MF_00041"/>
    </source>
</evidence>